<accession>A0A6C0GSY0</accession>
<dbReference type="Proteomes" id="UP000480178">
    <property type="component" value="Chromosome"/>
</dbReference>
<dbReference type="KEGG" id="rhoz:GXP67_31840"/>
<dbReference type="EMBL" id="CP048222">
    <property type="protein sequence ID" value="QHT70914.1"/>
    <property type="molecule type" value="Genomic_DNA"/>
</dbReference>
<dbReference type="Pfam" id="PF13847">
    <property type="entry name" value="Methyltransf_31"/>
    <property type="match status" value="1"/>
</dbReference>
<proteinExistence type="predicted"/>
<evidence type="ECO:0000313" key="3">
    <source>
        <dbReference type="Proteomes" id="UP000480178"/>
    </source>
</evidence>
<dbReference type="GO" id="GO:0008168">
    <property type="term" value="F:methyltransferase activity"/>
    <property type="evidence" value="ECO:0007669"/>
    <property type="project" value="UniProtKB-KW"/>
</dbReference>
<dbReference type="PANTHER" id="PTHR43861">
    <property type="entry name" value="TRANS-ACONITATE 2-METHYLTRANSFERASE-RELATED"/>
    <property type="match status" value="1"/>
</dbReference>
<gene>
    <name evidence="2" type="ORF">GXP67_31840</name>
</gene>
<dbReference type="GO" id="GO:0032259">
    <property type="term" value="P:methylation"/>
    <property type="evidence" value="ECO:0007669"/>
    <property type="project" value="UniProtKB-KW"/>
</dbReference>
<feature type="domain" description="Methyltransferase" evidence="1">
    <location>
        <begin position="25"/>
        <end position="127"/>
    </location>
</feature>
<protein>
    <submittedName>
        <fullName evidence="2">Class I SAM-dependent methyltransferase</fullName>
    </submittedName>
</protein>
<reference evidence="2 3" key="1">
    <citation type="submission" date="2020-01" db="EMBL/GenBank/DDBJ databases">
        <authorList>
            <person name="Kim M.K."/>
        </authorList>
    </citation>
    <scope>NUCLEOTIDE SEQUENCE [LARGE SCALE GENOMIC DNA]</scope>
    <source>
        <strain evidence="2 3">172606-1</strain>
    </source>
</reference>
<keyword evidence="3" id="KW-1185">Reference proteome</keyword>
<evidence type="ECO:0000313" key="2">
    <source>
        <dbReference type="EMBL" id="QHT70914.1"/>
    </source>
</evidence>
<dbReference type="PANTHER" id="PTHR43861:SF1">
    <property type="entry name" value="TRANS-ACONITATE 2-METHYLTRANSFERASE"/>
    <property type="match status" value="1"/>
</dbReference>
<dbReference type="AlphaFoldDB" id="A0A6C0GSY0"/>
<organism evidence="2 3">
    <name type="scientific">Rhodocytophaga rosea</name>
    <dbReference type="NCBI Taxonomy" id="2704465"/>
    <lineage>
        <taxon>Bacteria</taxon>
        <taxon>Pseudomonadati</taxon>
        <taxon>Bacteroidota</taxon>
        <taxon>Cytophagia</taxon>
        <taxon>Cytophagales</taxon>
        <taxon>Rhodocytophagaceae</taxon>
        <taxon>Rhodocytophaga</taxon>
    </lineage>
</organism>
<evidence type="ECO:0000259" key="1">
    <source>
        <dbReference type="Pfam" id="PF13847"/>
    </source>
</evidence>
<dbReference type="CDD" id="cd02440">
    <property type="entry name" value="AdoMet_MTases"/>
    <property type="match status" value="1"/>
</dbReference>
<name>A0A6C0GSY0_9BACT</name>
<keyword evidence="2" id="KW-0808">Transferase</keyword>
<dbReference type="InterPro" id="IPR025714">
    <property type="entry name" value="Methyltranfer_dom"/>
</dbReference>
<dbReference type="Gene3D" id="3.40.50.150">
    <property type="entry name" value="Vaccinia Virus protein VP39"/>
    <property type="match status" value="1"/>
</dbReference>
<sequence>MEFSDAIELIRHPESGNVSRSIWADLGCGSGLFSFALAALLPEGSHIYAIDKNPVSLNKHSKPAQTIIQPQQADFVTQELSLPPLDGILMANSLHYVKDKISCLTKLSTYLKENGAYIIVEYNTETANRWVPYPIRFETLKDMFATLGYTKVNKLREKPSLYGRANLYAAYISR</sequence>
<keyword evidence="2" id="KW-0489">Methyltransferase</keyword>
<dbReference type="RefSeq" id="WP_162446858.1">
    <property type="nucleotide sequence ID" value="NZ_CP048222.1"/>
</dbReference>
<dbReference type="SUPFAM" id="SSF53335">
    <property type="entry name" value="S-adenosyl-L-methionine-dependent methyltransferases"/>
    <property type="match status" value="1"/>
</dbReference>
<dbReference type="InterPro" id="IPR029063">
    <property type="entry name" value="SAM-dependent_MTases_sf"/>
</dbReference>